<evidence type="ECO:0000256" key="19">
    <source>
        <dbReference type="SAM" id="MobiDB-lite"/>
    </source>
</evidence>
<dbReference type="Gene3D" id="2.60.40.2030">
    <property type="match status" value="2"/>
</dbReference>
<comment type="catalytic activity">
    <reaction evidence="17">
        <text>Ca(2+)(in) + 3 Na(+)(out) = Ca(2+)(out) + 3 Na(+)(in)</text>
        <dbReference type="Rhea" id="RHEA:69955"/>
        <dbReference type="ChEBI" id="CHEBI:29101"/>
        <dbReference type="ChEBI" id="CHEBI:29108"/>
    </reaction>
</comment>
<keyword evidence="16" id="KW-0739">Sodium transport</keyword>
<keyword evidence="15" id="KW-0325">Glycoprotein</keyword>
<evidence type="ECO:0000256" key="10">
    <source>
        <dbReference type="ARBA" id="ARBA00022860"/>
    </source>
</evidence>
<dbReference type="PANTHER" id="PTHR11878:SF65">
    <property type="entry name" value="NA_CA-EXCHANGE PROTEIN, ISOFORM G"/>
    <property type="match status" value="1"/>
</dbReference>
<evidence type="ECO:0000256" key="3">
    <source>
        <dbReference type="ARBA" id="ARBA00022448"/>
    </source>
</evidence>
<keyword evidence="22" id="KW-1185">Reference proteome</keyword>
<protein>
    <recommendedName>
        <fullName evidence="20">Calx-beta domain-containing protein</fullName>
    </recommendedName>
</protein>
<evidence type="ECO:0000256" key="5">
    <source>
        <dbReference type="ARBA" id="ARBA00022692"/>
    </source>
</evidence>
<evidence type="ECO:0000256" key="4">
    <source>
        <dbReference type="ARBA" id="ARBA00022475"/>
    </source>
</evidence>
<evidence type="ECO:0000256" key="14">
    <source>
        <dbReference type="ARBA" id="ARBA00023136"/>
    </source>
</evidence>
<keyword evidence="6" id="KW-0479">Metal-binding</keyword>
<keyword evidence="3" id="KW-0813">Transport</keyword>
<comment type="similarity">
    <text evidence="2">Belongs to the Ca(2+):cation antiporter (CaCA) (TC 2.A.19) family. SLC8 subfamily.</text>
</comment>
<dbReference type="Gene3D" id="1.20.1420.30">
    <property type="entry name" value="NCX, central ion-binding region"/>
    <property type="match status" value="1"/>
</dbReference>
<evidence type="ECO:0000313" key="21">
    <source>
        <dbReference type="EMBL" id="CAK9024358.1"/>
    </source>
</evidence>
<evidence type="ECO:0000256" key="1">
    <source>
        <dbReference type="ARBA" id="ARBA00004651"/>
    </source>
</evidence>
<keyword evidence="5" id="KW-0812">Transmembrane</keyword>
<feature type="region of interest" description="Disordered" evidence="19">
    <location>
        <begin position="571"/>
        <end position="649"/>
    </location>
</feature>
<evidence type="ECO:0000256" key="7">
    <source>
        <dbReference type="ARBA" id="ARBA00022729"/>
    </source>
</evidence>
<dbReference type="InterPro" id="IPR044880">
    <property type="entry name" value="NCX_ion-bd_dom_sf"/>
</dbReference>
<evidence type="ECO:0000313" key="22">
    <source>
        <dbReference type="Proteomes" id="UP001642484"/>
    </source>
</evidence>
<keyword evidence="11" id="KW-1133">Transmembrane helix</keyword>
<evidence type="ECO:0000256" key="15">
    <source>
        <dbReference type="ARBA" id="ARBA00023180"/>
    </source>
</evidence>
<dbReference type="InterPro" id="IPR004837">
    <property type="entry name" value="NaCa_Exmemb"/>
</dbReference>
<evidence type="ECO:0000256" key="8">
    <source>
        <dbReference type="ARBA" id="ARBA00022737"/>
    </source>
</evidence>
<dbReference type="Pfam" id="PF03160">
    <property type="entry name" value="Calx-beta"/>
    <property type="match status" value="1"/>
</dbReference>
<dbReference type="InterPro" id="IPR004836">
    <property type="entry name" value="Na_Ca_Ex"/>
</dbReference>
<dbReference type="Proteomes" id="UP001642484">
    <property type="component" value="Unassembled WGS sequence"/>
</dbReference>
<evidence type="ECO:0000256" key="11">
    <source>
        <dbReference type="ARBA" id="ARBA00022989"/>
    </source>
</evidence>
<comment type="caution">
    <text evidence="21">The sequence shown here is derived from an EMBL/GenBank/DDBJ whole genome shotgun (WGS) entry which is preliminary data.</text>
</comment>
<sequence length="1354" mass="150436">MDYVQAEGVLVFPPQIKEQEIQVDIVDDAQWEEDEEFYVILSSPEGCGIGDASRVRIVIIDDDGPGVAAFEQDVYEIQEEPTDQVLQVCVKRTGGSAGTVSCKFTTEAGSATQEYDYLHTEGILTFEESVTSKEIPVTIKSKGRINKEEFRLILSEPENGLVFDAQRDGGPDQSIATIVVLPNEMAKSRLDRVTSLLRINRDRAALGAANWKEQLWNAILVNGGDEEASTFLPGPEVISVFWKVIFALIPPPDYCGGWACFFCSLGMIGLVTALVADLAGLLGCVVGMGDAITAITLVALGTSLPDTFASKTAAQQDPYADASIGNITGSNSVNVFLGLGLPWSIGAIYWAAVGQTNEWREKYAKEARLDVRGARSGEGETRMNLYQSPQGPFCRISFASHVCLTTLRRLKEKLAWCAALSEVSMATMMEKKEQVATWNGDPTTWLEYVKRVRLQFERTEKKRRCLLGAELASRLTGRAWDIVSAEVDHSQLQKRDGAAYLLRFLEERLCKAPVPDTGQRLEDFFLRLRRTPGSSMAEWATQVRESYRRLQRAMARQRKDLADRDGQLRERAMSSTHSNPGHRRQSDVTTPKAPTASVESASPGFPATDSGNGQTDRPDDPRETDEPDRGAYERVPTQDPGSDAGNDWWTQEEWDTWRRRNRHWRRDDAMSWTAWEEDEEEDPVIEWEQFDLGSERILPDEILGWILLRRSGLPANAGLSVLSATNNRLDLASMERAMRDQEEELLAAEAHRSRGDLPRPRRSFWVEEDAHWGLLSEVDIEDVDDNVFWVGERLPPDVYSAPVDESSAWSTWLPDGQELSWEWHEDDFYASDAAGIFWSWSETKTWLDMCDAPTSDGDPLQEAYAAFQDRFRTFKESRALNSAKHLSRGFYPLGQMKGKFMQAKGKGKGKSKTKNPPNSSLATSTAALYAGGAKGAPSGQKPGSPTYKGCFVCGSQDHDFRRCPKRQSSSSTGAPARSLYAAAVFMVSSEQADEIADVTFPTGDVLATLAAQFPGHAVLDSGATESIASLEAMHEVMELRASIHGPEHFVVHAQQKRFRFGNGSIQHAVSFVELPQIVAGKHVKLGVHALDAPGIPLLLSVKTLTTLRAVIDFAEGLICFKEVDPSVWIKLKRASNGHLLLDLTKDWLSDRPDSCLTVHDLHDPELKHAVRFAICGSCYRAFFDNLSSKLFDSKLALATTPVPKTTTKKKGTRVPTPEKYDMSRREGPDGRDSRAQGFPCYGNHTPMPEGRGSLSGRNGHGKWTVCTLCRLRIEYVPAYGAKGCYRQPGPLAPDVTTVMEQVKDDIKDKPEVRENLNMKMASTLGAEASLRKKLEVLENDKHELDRKRSSRNRT</sequence>
<keyword evidence="18" id="KW-0175">Coiled coil</keyword>
<keyword evidence="12" id="KW-0915">Sodium</keyword>
<feature type="region of interest" description="Disordered" evidence="19">
    <location>
        <begin position="902"/>
        <end position="921"/>
    </location>
</feature>
<feature type="region of interest" description="Disordered" evidence="19">
    <location>
        <begin position="1204"/>
        <end position="1234"/>
    </location>
</feature>
<reference evidence="21 22" key="1">
    <citation type="submission" date="2024-02" db="EMBL/GenBank/DDBJ databases">
        <authorList>
            <person name="Chen Y."/>
            <person name="Shah S."/>
            <person name="Dougan E. K."/>
            <person name="Thang M."/>
            <person name="Chan C."/>
        </authorList>
    </citation>
    <scope>NUCLEOTIDE SEQUENCE [LARGE SCALE GENOMIC DNA]</scope>
</reference>
<dbReference type="PRINTS" id="PR01259">
    <property type="entry name" value="NACAEXCHNGR"/>
</dbReference>
<evidence type="ECO:0000256" key="9">
    <source>
        <dbReference type="ARBA" id="ARBA00022837"/>
    </source>
</evidence>
<dbReference type="PROSITE" id="PS00141">
    <property type="entry name" value="ASP_PROTEASE"/>
    <property type="match status" value="1"/>
</dbReference>
<gene>
    <name evidence="21" type="ORF">CCMP2556_LOCUS15593</name>
</gene>
<dbReference type="SMART" id="SM00237">
    <property type="entry name" value="Calx_beta"/>
    <property type="match status" value="1"/>
</dbReference>
<feature type="coiled-coil region" evidence="18">
    <location>
        <begin position="724"/>
        <end position="751"/>
    </location>
</feature>
<evidence type="ECO:0000256" key="6">
    <source>
        <dbReference type="ARBA" id="ARBA00022723"/>
    </source>
</evidence>
<dbReference type="InterPro" id="IPR051171">
    <property type="entry name" value="CaCA"/>
</dbReference>
<keyword evidence="4" id="KW-1003">Cell membrane</keyword>
<evidence type="ECO:0000256" key="17">
    <source>
        <dbReference type="ARBA" id="ARBA00033667"/>
    </source>
</evidence>
<evidence type="ECO:0000256" key="12">
    <source>
        <dbReference type="ARBA" id="ARBA00023053"/>
    </source>
</evidence>
<dbReference type="Gene3D" id="2.40.70.10">
    <property type="entry name" value="Acid Proteases"/>
    <property type="match status" value="1"/>
</dbReference>
<evidence type="ECO:0000256" key="16">
    <source>
        <dbReference type="ARBA" id="ARBA00023201"/>
    </source>
</evidence>
<dbReference type="InterPro" id="IPR003644">
    <property type="entry name" value="Calx_beta"/>
</dbReference>
<evidence type="ECO:0000256" key="2">
    <source>
        <dbReference type="ARBA" id="ARBA00007489"/>
    </source>
</evidence>
<keyword evidence="8" id="KW-0677">Repeat</keyword>
<keyword evidence="7" id="KW-0732">Signal</keyword>
<evidence type="ECO:0000259" key="20">
    <source>
        <dbReference type="SMART" id="SM00237"/>
    </source>
</evidence>
<feature type="compositionally biased region" description="Basic and acidic residues" evidence="19">
    <location>
        <begin position="1216"/>
        <end position="1234"/>
    </location>
</feature>
<keyword evidence="14" id="KW-0472">Membrane</keyword>
<evidence type="ECO:0000256" key="13">
    <source>
        <dbReference type="ARBA" id="ARBA00023065"/>
    </source>
</evidence>
<feature type="domain" description="Calx-beta" evidence="20">
    <location>
        <begin position="55"/>
        <end position="155"/>
    </location>
</feature>
<dbReference type="EMBL" id="CAXAMN010008224">
    <property type="protein sequence ID" value="CAK9024358.1"/>
    <property type="molecule type" value="Genomic_DNA"/>
</dbReference>
<keyword evidence="13" id="KW-0406">Ion transport</keyword>
<dbReference type="InterPro" id="IPR038081">
    <property type="entry name" value="CalX-like_sf"/>
</dbReference>
<name>A0ABP0KC33_9DINO</name>
<keyword evidence="10" id="KW-0112">Calmodulin-binding</keyword>
<proteinExistence type="inferred from homology"/>
<keyword evidence="9" id="KW-0106">Calcium</keyword>
<dbReference type="InterPro" id="IPR001969">
    <property type="entry name" value="Aspartic_peptidase_AS"/>
</dbReference>
<dbReference type="PANTHER" id="PTHR11878">
    <property type="entry name" value="SODIUM/CALCIUM EXCHANGER"/>
    <property type="match status" value="1"/>
</dbReference>
<accession>A0ABP0KC33</accession>
<dbReference type="InterPro" id="IPR021109">
    <property type="entry name" value="Peptidase_aspartic_dom_sf"/>
</dbReference>
<comment type="subcellular location">
    <subcellularLocation>
        <location evidence="1">Cell membrane</location>
        <topology evidence="1">Multi-pass membrane protein</topology>
    </subcellularLocation>
</comment>
<evidence type="ECO:0000256" key="18">
    <source>
        <dbReference type="SAM" id="Coils"/>
    </source>
</evidence>
<organism evidence="21 22">
    <name type="scientific">Durusdinium trenchii</name>
    <dbReference type="NCBI Taxonomy" id="1381693"/>
    <lineage>
        <taxon>Eukaryota</taxon>
        <taxon>Sar</taxon>
        <taxon>Alveolata</taxon>
        <taxon>Dinophyceae</taxon>
        <taxon>Suessiales</taxon>
        <taxon>Symbiodiniaceae</taxon>
        <taxon>Durusdinium</taxon>
    </lineage>
</organism>
<dbReference type="SUPFAM" id="SSF141072">
    <property type="entry name" value="CalX-like"/>
    <property type="match status" value="2"/>
</dbReference>
<dbReference type="Pfam" id="PF01699">
    <property type="entry name" value="Na_Ca_ex"/>
    <property type="match status" value="1"/>
</dbReference>